<dbReference type="PANTHER" id="PTHR33055">
    <property type="entry name" value="TRANSPOSASE FOR INSERTION SEQUENCE ELEMENT IS1111A"/>
    <property type="match status" value="1"/>
</dbReference>
<sequence>MHPRITNTPTKHSMFWDSASNPRMRLRSSTNTQGMPIDRLTILPSQNSSMHVSSINFSLRENGMNSSTNTFTAFIGIDWEDTKHDVCLQASNNDKREFAVIPHQADRIEQWAHAVHERFGGTIAIALELAKGPIVYALQKHDFFVLFPINPSTLAKYREAFKPSRAKNDPTDAELALDLIMRHPERFKPLKPQSVAMRTLAAMVEQRRALTEDETRFTNRLGDTLKQYYPQALEWFDHRDTILFCDFVTRWPTQMHARKARKSVLEAFFKAHNLRSATLIATRIEAIKASKPLTQDVAVITSHRLLALVLVEQIRIMLQAIDRFDQEIAALPPTLPDYVLFSNLPGAGQALAPRLLAAFGEQRERYATAGELQMYSGIAPVLERSGQKSWVHWRLRCPKFVRQTFVEWAAQTVNKSFWAGAFYQQQRGKGSSHQAALRAPAFKWIRILFRCWKNRTPYDESRYLDALKKRSSPLLALLGPENTELKFAKA</sequence>
<accession>A0A1I7J379</accession>
<dbReference type="InterPro" id="IPR002525">
    <property type="entry name" value="Transp_IS110-like_N"/>
</dbReference>
<evidence type="ECO:0000259" key="2">
    <source>
        <dbReference type="Pfam" id="PF02371"/>
    </source>
</evidence>
<feature type="domain" description="Transposase IS110-like N-terminal" evidence="1">
    <location>
        <begin position="75"/>
        <end position="230"/>
    </location>
</feature>
<dbReference type="InterPro" id="IPR003346">
    <property type="entry name" value="Transposase_20"/>
</dbReference>
<dbReference type="GO" id="GO:0006313">
    <property type="term" value="P:DNA transposition"/>
    <property type="evidence" value="ECO:0007669"/>
    <property type="project" value="InterPro"/>
</dbReference>
<protein>
    <submittedName>
        <fullName evidence="3">Transposase IS116/IS110/IS902 family protein</fullName>
    </submittedName>
</protein>
<evidence type="ECO:0000313" key="4">
    <source>
        <dbReference type="Proteomes" id="UP000182649"/>
    </source>
</evidence>
<gene>
    <name evidence="3" type="ORF">SAMN05216417_1481</name>
</gene>
<evidence type="ECO:0000313" key="3">
    <source>
        <dbReference type="EMBL" id="SFU79614.1"/>
    </source>
</evidence>
<dbReference type="GO" id="GO:0004803">
    <property type="term" value="F:transposase activity"/>
    <property type="evidence" value="ECO:0007669"/>
    <property type="project" value="InterPro"/>
</dbReference>
<dbReference type="GO" id="GO:0003677">
    <property type="term" value="F:DNA binding"/>
    <property type="evidence" value="ECO:0007669"/>
    <property type="project" value="InterPro"/>
</dbReference>
<proteinExistence type="predicted"/>
<dbReference type="Proteomes" id="UP000182649">
    <property type="component" value="Unassembled WGS sequence"/>
</dbReference>
<dbReference type="AlphaFoldDB" id="A0A1I7J379"/>
<dbReference type="EMBL" id="FPBZ01000048">
    <property type="protein sequence ID" value="SFU79614.1"/>
    <property type="molecule type" value="Genomic_DNA"/>
</dbReference>
<dbReference type="Pfam" id="PF01548">
    <property type="entry name" value="DEDD_Tnp_IS110"/>
    <property type="match status" value="1"/>
</dbReference>
<feature type="domain" description="Transposase IS116/IS110/IS902 C-terminal" evidence="2">
    <location>
        <begin position="340"/>
        <end position="424"/>
    </location>
</feature>
<reference evidence="4" key="1">
    <citation type="submission" date="2016-10" db="EMBL/GenBank/DDBJ databases">
        <authorList>
            <person name="Varghese N."/>
            <person name="Submissions S."/>
        </authorList>
    </citation>
    <scope>NUCLEOTIDE SEQUENCE [LARGE SCALE GENOMIC DNA]</scope>
    <source>
        <strain evidence="4">Nl14</strain>
    </source>
</reference>
<name>A0A1I7J379_9PROT</name>
<dbReference type="PANTHER" id="PTHR33055:SF3">
    <property type="entry name" value="PUTATIVE TRANSPOSASE FOR IS117-RELATED"/>
    <property type="match status" value="1"/>
</dbReference>
<dbReference type="InterPro" id="IPR047650">
    <property type="entry name" value="Transpos_IS110"/>
</dbReference>
<evidence type="ECO:0000259" key="1">
    <source>
        <dbReference type="Pfam" id="PF01548"/>
    </source>
</evidence>
<organism evidence="3 4">
    <name type="scientific">Nitrosospira multiformis</name>
    <dbReference type="NCBI Taxonomy" id="1231"/>
    <lineage>
        <taxon>Bacteria</taxon>
        <taxon>Pseudomonadati</taxon>
        <taxon>Pseudomonadota</taxon>
        <taxon>Betaproteobacteria</taxon>
        <taxon>Nitrosomonadales</taxon>
        <taxon>Nitrosomonadaceae</taxon>
        <taxon>Nitrosospira</taxon>
    </lineage>
</organism>
<dbReference type="NCBIfam" id="NF033542">
    <property type="entry name" value="transpos_IS110"/>
    <property type="match status" value="1"/>
</dbReference>
<dbReference type="Pfam" id="PF02371">
    <property type="entry name" value="Transposase_20"/>
    <property type="match status" value="1"/>
</dbReference>